<dbReference type="GeneID" id="28736350"/>
<feature type="region of interest" description="Disordered" evidence="1">
    <location>
        <begin position="194"/>
        <end position="251"/>
    </location>
</feature>
<reference evidence="2 3" key="1">
    <citation type="submission" date="2015-06" db="EMBL/GenBank/DDBJ databases">
        <title>Draft genome of the ant-associated black yeast Phialophora attae CBS 131958.</title>
        <authorList>
            <person name="Moreno L.F."/>
            <person name="Stielow B.J."/>
            <person name="de Hoog S."/>
            <person name="Vicente V.A."/>
            <person name="Weiss V.A."/>
            <person name="de Vries M."/>
            <person name="Cruz L.M."/>
            <person name="Souza E.M."/>
        </authorList>
    </citation>
    <scope>NUCLEOTIDE SEQUENCE [LARGE SCALE GENOMIC DNA]</scope>
    <source>
        <strain evidence="2 3">CBS 131958</strain>
    </source>
</reference>
<dbReference type="RefSeq" id="XP_018005381.1">
    <property type="nucleotide sequence ID" value="XM_018144481.1"/>
</dbReference>
<proteinExistence type="predicted"/>
<organism evidence="2 3">
    <name type="scientific">Cyphellophora attinorum</name>
    <dbReference type="NCBI Taxonomy" id="1664694"/>
    <lineage>
        <taxon>Eukaryota</taxon>
        <taxon>Fungi</taxon>
        <taxon>Dikarya</taxon>
        <taxon>Ascomycota</taxon>
        <taxon>Pezizomycotina</taxon>
        <taxon>Eurotiomycetes</taxon>
        <taxon>Chaetothyriomycetidae</taxon>
        <taxon>Chaetothyriales</taxon>
        <taxon>Cyphellophoraceae</taxon>
        <taxon>Cyphellophora</taxon>
    </lineage>
</organism>
<gene>
    <name evidence="2" type="ORF">AB675_434</name>
</gene>
<dbReference type="VEuPathDB" id="FungiDB:AB675_434"/>
<comment type="caution">
    <text evidence="2">The sequence shown here is derived from an EMBL/GenBank/DDBJ whole genome shotgun (WGS) entry which is preliminary data.</text>
</comment>
<name>A0A0N0NRS0_9EURO</name>
<dbReference type="AlphaFoldDB" id="A0A0N0NRS0"/>
<feature type="compositionally biased region" description="Basic and acidic residues" evidence="1">
    <location>
        <begin position="221"/>
        <end position="234"/>
    </location>
</feature>
<evidence type="ECO:0000313" key="3">
    <source>
        <dbReference type="Proteomes" id="UP000038010"/>
    </source>
</evidence>
<sequence>MPDKRIQQQQTADARSGVHDAAAHARCLFNQEYPNGSEDYWLQSPGTGLNAIITAMSHNAQFKHYQQPDVDALKQVASTVISPRGADHNVTNIETSAVAADGEDYKPADLAHIFYLWNAPEGFDLRLGIFVEDDNRPRIYLEPEGDRLSRYHSGNMIWIFQHRTQPTHNGISLVKRERSQGYAAIMSCTIGVGLHGPSRRPAADGGGDGPRDDDGGPCADSNKRTESARPEPTGKKNNKGRRHPATRPSSQLQAMHKILHGSINQHKRGISEQKPFPMLHQIIGTDRVIKSTARMKKTMTMVADKQQLFLKKSCGFILVW</sequence>
<evidence type="ECO:0000256" key="1">
    <source>
        <dbReference type="SAM" id="MobiDB-lite"/>
    </source>
</evidence>
<dbReference type="Proteomes" id="UP000038010">
    <property type="component" value="Unassembled WGS sequence"/>
</dbReference>
<evidence type="ECO:0000313" key="2">
    <source>
        <dbReference type="EMBL" id="KPI45418.1"/>
    </source>
</evidence>
<keyword evidence="3" id="KW-1185">Reference proteome</keyword>
<dbReference type="EMBL" id="LFJN01000001">
    <property type="protein sequence ID" value="KPI45418.1"/>
    <property type="molecule type" value="Genomic_DNA"/>
</dbReference>
<protein>
    <submittedName>
        <fullName evidence="2">Uncharacterized protein</fullName>
    </submittedName>
</protein>
<feature type="compositionally biased region" description="Basic residues" evidence="1">
    <location>
        <begin position="236"/>
        <end position="245"/>
    </location>
</feature>
<accession>A0A0N0NRS0</accession>